<gene>
    <name evidence="2" type="ORF">OVA965_LOCUS46073</name>
    <name evidence="3" type="ORF">TMI583_LOCUS50253</name>
</gene>
<evidence type="ECO:0000313" key="4">
    <source>
        <dbReference type="Proteomes" id="UP000677228"/>
    </source>
</evidence>
<dbReference type="Proteomes" id="UP000682733">
    <property type="component" value="Unassembled WGS sequence"/>
</dbReference>
<protein>
    <submittedName>
        <fullName evidence="2">Uncharacterized protein</fullName>
    </submittedName>
</protein>
<dbReference type="Proteomes" id="UP000677228">
    <property type="component" value="Unassembled WGS sequence"/>
</dbReference>
<name>A0A8S2GG00_9BILA</name>
<sequence>AGAGLLAVTGLYIIPMRRSAIKKEMRKRIGDTQTKINEVLHKHFTNELDSNIRKMKQDIQPYERFVRVEQEKLLEMNEKVELIKKEIKQLRIDIKQLHSK</sequence>
<evidence type="ECO:0000256" key="1">
    <source>
        <dbReference type="SAM" id="Coils"/>
    </source>
</evidence>
<evidence type="ECO:0000313" key="3">
    <source>
        <dbReference type="EMBL" id="CAF4574289.1"/>
    </source>
</evidence>
<feature type="coiled-coil region" evidence="1">
    <location>
        <begin position="66"/>
        <end position="100"/>
    </location>
</feature>
<keyword evidence="1" id="KW-0175">Coiled coil</keyword>
<dbReference type="EMBL" id="CAJOBA010118674">
    <property type="protein sequence ID" value="CAF4574289.1"/>
    <property type="molecule type" value="Genomic_DNA"/>
</dbReference>
<reference evidence="2" key="1">
    <citation type="submission" date="2021-02" db="EMBL/GenBank/DDBJ databases">
        <authorList>
            <person name="Nowell W R."/>
        </authorList>
    </citation>
    <scope>NUCLEOTIDE SEQUENCE</scope>
</reference>
<dbReference type="AlphaFoldDB" id="A0A8S2GG00"/>
<organism evidence="2 4">
    <name type="scientific">Didymodactylos carnosus</name>
    <dbReference type="NCBI Taxonomy" id="1234261"/>
    <lineage>
        <taxon>Eukaryota</taxon>
        <taxon>Metazoa</taxon>
        <taxon>Spiralia</taxon>
        <taxon>Gnathifera</taxon>
        <taxon>Rotifera</taxon>
        <taxon>Eurotatoria</taxon>
        <taxon>Bdelloidea</taxon>
        <taxon>Philodinida</taxon>
        <taxon>Philodinidae</taxon>
        <taxon>Didymodactylos</taxon>
    </lineage>
</organism>
<dbReference type="EMBL" id="CAJNOK010079714">
    <property type="protein sequence ID" value="CAF1681140.1"/>
    <property type="molecule type" value="Genomic_DNA"/>
</dbReference>
<proteinExistence type="predicted"/>
<comment type="caution">
    <text evidence="2">The sequence shown here is derived from an EMBL/GenBank/DDBJ whole genome shotgun (WGS) entry which is preliminary data.</text>
</comment>
<feature type="non-terminal residue" evidence="2">
    <location>
        <position position="1"/>
    </location>
</feature>
<evidence type="ECO:0000313" key="2">
    <source>
        <dbReference type="EMBL" id="CAF1681140.1"/>
    </source>
</evidence>
<accession>A0A8S2GG00</accession>